<gene>
    <name evidence="1" type="ORF">Q0A17_10855</name>
</gene>
<protein>
    <submittedName>
        <fullName evidence="1">Uncharacterized protein</fullName>
    </submittedName>
</protein>
<reference evidence="1 2" key="1">
    <citation type="submission" date="2023-07" db="EMBL/GenBank/DDBJ databases">
        <title>Citrobacter selenititolerans sp. nov., isolated from seleniferous soil.</title>
        <authorList>
            <person name="Zhang S."/>
            <person name="Li K."/>
            <person name="Peng J."/>
            <person name="Wang H."/>
            <person name="Sun J."/>
            <person name="Guo Y."/>
        </authorList>
    </citation>
    <scope>NUCLEOTIDE SEQUENCE [LARGE SCALE GENOMIC DNA]</scope>
    <source>
        <strain evidence="1 2">S2-9</strain>
    </source>
</reference>
<proteinExistence type="predicted"/>
<evidence type="ECO:0000313" key="2">
    <source>
        <dbReference type="Proteomes" id="UP001174867"/>
    </source>
</evidence>
<sequence length="93" mass="10730">MNAIKNGKKVNCIQESREKDDLAEVETISKVWLHESGVIISYTNELEAMQSSAHVCPECWICWEVTDAAGQDIRPMKKQFHNVCQESFWLKMN</sequence>
<dbReference type="EMBL" id="JAUJYW010000004">
    <property type="protein sequence ID" value="MDN8599907.1"/>
    <property type="molecule type" value="Genomic_DNA"/>
</dbReference>
<dbReference type="RefSeq" id="WP_276292063.1">
    <property type="nucleotide sequence ID" value="NZ_CP119862.1"/>
</dbReference>
<organism evidence="1 2">
    <name type="scientific">Citrobacter enshiensis</name>
    <dbReference type="NCBI Taxonomy" id="2971264"/>
    <lineage>
        <taxon>Bacteria</taxon>
        <taxon>Pseudomonadati</taxon>
        <taxon>Pseudomonadota</taxon>
        <taxon>Gammaproteobacteria</taxon>
        <taxon>Enterobacterales</taxon>
        <taxon>Enterobacteriaceae</taxon>
        <taxon>Citrobacter</taxon>
    </lineage>
</organism>
<comment type="caution">
    <text evidence="1">The sequence shown here is derived from an EMBL/GenBank/DDBJ whole genome shotgun (WGS) entry which is preliminary data.</text>
</comment>
<keyword evidence="2" id="KW-1185">Reference proteome</keyword>
<evidence type="ECO:0000313" key="1">
    <source>
        <dbReference type="EMBL" id="MDN8599907.1"/>
    </source>
</evidence>
<accession>A0ABT8PU90</accession>
<dbReference type="Proteomes" id="UP001174867">
    <property type="component" value="Unassembled WGS sequence"/>
</dbReference>
<name>A0ABT8PU90_9ENTR</name>